<comment type="caution">
    <text evidence="1">The sequence shown here is derived from an EMBL/GenBank/DDBJ whole genome shotgun (WGS) entry which is preliminary data.</text>
</comment>
<gene>
    <name evidence="1" type="ORF">KHLLAP_LOCUS10171</name>
</gene>
<organism evidence="1 2">
    <name type="scientific">Anthostomella pinea</name>
    <dbReference type="NCBI Taxonomy" id="933095"/>
    <lineage>
        <taxon>Eukaryota</taxon>
        <taxon>Fungi</taxon>
        <taxon>Dikarya</taxon>
        <taxon>Ascomycota</taxon>
        <taxon>Pezizomycotina</taxon>
        <taxon>Sordariomycetes</taxon>
        <taxon>Xylariomycetidae</taxon>
        <taxon>Xylariales</taxon>
        <taxon>Xylariaceae</taxon>
        <taxon>Anthostomella</taxon>
    </lineage>
</organism>
<name>A0AAI8VSA8_9PEZI</name>
<sequence length="191" mass="21166">MSHAVRVLTEELRNIPEGSTVVFFGGGFYQKHVAGIARQISESRSLNVIDLNLADCAAVSLDLALRHILIARGAAAARAKGLTEDEFHKQGAAIYLQMIHPIFGSKATVALMLRGESLGPKPLKNWVDKHIRPKLRLICDPSFDREDMSNDPIDLAKCYDIHTLGNKWPTPRTSVTLERSHDTLTFKIKGI</sequence>
<protein>
    <submittedName>
        <fullName evidence="1">Uu.00g147290.m01.CDS01</fullName>
    </submittedName>
</protein>
<dbReference type="Proteomes" id="UP001295740">
    <property type="component" value="Unassembled WGS sequence"/>
</dbReference>
<evidence type="ECO:0000313" key="2">
    <source>
        <dbReference type="Proteomes" id="UP001295740"/>
    </source>
</evidence>
<accession>A0AAI8VSA8</accession>
<proteinExistence type="predicted"/>
<reference evidence="1" key="1">
    <citation type="submission" date="2023-10" db="EMBL/GenBank/DDBJ databases">
        <authorList>
            <person name="Hackl T."/>
        </authorList>
    </citation>
    <scope>NUCLEOTIDE SEQUENCE</scope>
</reference>
<keyword evidence="2" id="KW-1185">Reference proteome</keyword>
<dbReference type="AlphaFoldDB" id="A0AAI8VSA8"/>
<evidence type="ECO:0000313" key="1">
    <source>
        <dbReference type="EMBL" id="CAJ2509703.1"/>
    </source>
</evidence>
<dbReference type="EMBL" id="CAUWAG010000012">
    <property type="protein sequence ID" value="CAJ2509703.1"/>
    <property type="molecule type" value="Genomic_DNA"/>
</dbReference>